<organism evidence="1">
    <name type="scientific">Ixodes ricinus</name>
    <name type="common">Common tick</name>
    <name type="synonym">Acarus ricinus</name>
    <dbReference type="NCBI Taxonomy" id="34613"/>
    <lineage>
        <taxon>Eukaryota</taxon>
        <taxon>Metazoa</taxon>
        <taxon>Ecdysozoa</taxon>
        <taxon>Arthropoda</taxon>
        <taxon>Chelicerata</taxon>
        <taxon>Arachnida</taxon>
        <taxon>Acari</taxon>
        <taxon>Parasitiformes</taxon>
        <taxon>Ixodida</taxon>
        <taxon>Ixodoidea</taxon>
        <taxon>Ixodidae</taxon>
        <taxon>Ixodinae</taxon>
        <taxon>Ixodes</taxon>
    </lineage>
</organism>
<reference evidence="1" key="1">
    <citation type="submission" date="2019-12" db="EMBL/GenBank/DDBJ databases">
        <title>An insight into the sialome of adult female Ixodes ricinus ticks feeding for 6 days.</title>
        <authorList>
            <person name="Perner J."/>
            <person name="Ribeiro J.M.C."/>
        </authorList>
    </citation>
    <scope>NUCLEOTIDE SEQUENCE</scope>
    <source>
        <strain evidence="1">Semi-engorged</strain>
        <tissue evidence="1">Salivary glands</tissue>
    </source>
</reference>
<protein>
    <submittedName>
        <fullName evidence="1">Uncharacterized protein</fullName>
    </submittedName>
</protein>
<sequence length="211" mass="22056">MPGTRRVGLAGPVCAPVGVAAFLDDAKVLAVFASDQVREAALATLRVGRAGDDVLRRKYLLHPVLGGDAESGLEHGHGGEAVAAPAGLLVPNRGHVVNAAHVPPVELFGQGLGLSPLFFGHLGSTRTPQMLVAMSSAEHHHFVQCLLLELWVNLGLPGVLRCVDELREHFGVVGVPGGAELFMSANLKRLLSQTIILATLEAGPVVTEDVV</sequence>
<proteinExistence type="predicted"/>
<accession>A0A6B0V4Q8</accession>
<dbReference type="AlphaFoldDB" id="A0A6B0V4Q8"/>
<dbReference type="EMBL" id="GIFC01014205">
    <property type="protein sequence ID" value="MXU96288.1"/>
    <property type="molecule type" value="Transcribed_RNA"/>
</dbReference>
<evidence type="ECO:0000313" key="1">
    <source>
        <dbReference type="EMBL" id="MXU96288.1"/>
    </source>
</evidence>
<name>A0A6B0V4Q8_IXORI</name>